<dbReference type="KEGG" id="oac:Oscil6304_2674"/>
<keyword evidence="10" id="KW-1133">Transmembrane helix</keyword>
<evidence type="ECO:0000259" key="11">
    <source>
        <dbReference type="Pfam" id="PF13614"/>
    </source>
</evidence>
<dbReference type="Gene3D" id="3.40.50.300">
    <property type="entry name" value="P-loop containing nucleotide triphosphate hydrolases"/>
    <property type="match status" value="1"/>
</dbReference>
<feature type="coiled-coil region" evidence="9">
    <location>
        <begin position="316"/>
        <end position="343"/>
    </location>
</feature>
<keyword evidence="10" id="KW-0472">Membrane</keyword>
<dbReference type="eggNOG" id="COG3206">
    <property type="taxonomic scope" value="Bacteria"/>
</dbReference>
<dbReference type="InterPro" id="IPR050445">
    <property type="entry name" value="Bact_polysacc_biosynth/exp"/>
</dbReference>
<accession>K9TJV8</accession>
<dbReference type="NCBIfam" id="TIGR01007">
    <property type="entry name" value="eps_fam"/>
    <property type="match status" value="1"/>
</dbReference>
<evidence type="ECO:0000256" key="9">
    <source>
        <dbReference type="SAM" id="Coils"/>
    </source>
</evidence>
<keyword evidence="7" id="KW-0829">Tyrosine-protein kinase</keyword>
<evidence type="ECO:0000313" key="12">
    <source>
        <dbReference type="EMBL" id="AFY82284.1"/>
    </source>
</evidence>
<evidence type="ECO:0000256" key="10">
    <source>
        <dbReference type="SAM" id="Phobius"/>
    </source>
</evidence>
<evidence type="ECO:0000256" key="1">
    <source>
        <dbReference type="ARBA" id="ARBA00007316"/>
    </source>
</evidence>
<dbReference type="PANTHER" id="PTHR32309">
    <property type="entry name" value="TYROSINE-PROTEIN KINASE"/>
    <property type="match status" value="1"/>
</dbReference>
<dbReference type="InterPro" id="IPR027417">
    <property type="entry name" value="P-loop_NTPase"/>
</dbReference>
<dbReference type="STRING" id="56110.Oscil6304_2674"/>
<evidence type="ECO:0000256" key="8">
    <source>
        <dbReference type="ARBA" id="ARBA00051245"/>
    </source>
</evidence>
<dbReference type="Pfam" id="PF13614">
    <property type="entry name" value="AAA_31"/>
    <property type="match status" value="1"/>
</dbReference>
<feature type="domain" description="AAA" evidence="11">
    <location>
        <begin position="560"/>
        <end position="686"/>
    </location>
</feature>
<dbReference type="GO" id="GO:0005524">
    <property type="term" value="F:ATP binding"/>
    <property type="evidence" value="ECO:0007669"/>
    <property type="project" value="UniProtKB-KW"/>
</dbReference>
<name>K9TJV8_9CYAN</name>
<keyword evidence="5" id="KW-0418">Kinase</keyword>
<dbReference type="eggNOG" id="COG0489">
    <property type="taxonomic scope" value="Bacteria"/>
</dbReference>
<dbReference type="OrthoDB" id="580971at2"/>
<dbReference type="AlphaFoldDB" id="K9TJV8"/>
<gene>
    <name evidence="12" type="ORF">Oscil6304_2674</name>
</gene>
<evidence type="ECO:0000256" key="5">
    <source>
        <dbReference type="ARBA" id="ARBA00022777"/>
    </source>
</evidence>
<keyword evidence="6" id="KW-0067">ATP-binding</keyword>
<evidence type="ECO:0000256" key="6">
    <source>
        <dbReference type="ARBA" id="ARBA00022840"/>
    </source>
</evidence>
<keyword evidence="9" id="KW-0175">Coiled coil</keyword>
<dbReference type="EMBL" id="CP003607">
    <property type="protein sequence ID" value="AFY82284.1"/>
    <property type="molecule type" value="Genomic_DNA"/>
</dbReference>
<feature type="transmembrane region" description="Helical" evidence="10">
    <location>
        <begin position="53"/>
        <end position="71"/>
    </location>
</feature>
<keyword evidence="13" id="KW-1185">Reference proteome</keyword>
<evidence type="ECO:0000256" key="2">
    <source>
        <dbReference type="ARBA" id="ARBA00011903"/>
    </source>
</evidence>
<organism evidence="12 13">
    <name type="scientific">Oscillatoria acuminata PCC 6304</name>
    <dbReference type="NCBI Taxonomy" id="56110"/>
    <lineage>
        <taxon>Bacteria</taxon>
        <taxon>Bacillati</taxon>
        <taxon>Cyanobacteriota</taxon>
        <taxon>Cyanophyceae</taxon>
        <taxon>Oscillatoriophycideae</taxon>
        <taxon>Oscillatoriales</taxon>
        <taxon>Oscillatoriaceae</taxon>
        <taxon>Oscillatoria</taxon>
    </lineage>
</organism>
<dbReference type="CDD" id="cd05387">
    <property type="entry name" value="BY-kinase"/>
    <property type="match status" value="1"/>
</dbReference>
<dbReference type="InParanoid" id="K9TJV8"/>
<protein>
    <recommendedName>
        <fullName evidence="2">non-specific protein-tyrosine kinase</fullName>
        <ecNumber evidence="2">2.7.10.2</ecNumber>
    </recommendedName>
</protein>
<evidence type="ECO:0000313" key="13">
    <source>
        <dbReference type="Proteomes" id="UP000010367"/>
    </source>
</evidence>
<dbReference type="EC" id="2.7.10.2" evidence="2"/>
<dbReference type="GO" id="GO:0005886">
    <property type="term" value="C:plasma membrane"/>
    <property type="evidence" value="ECO:0007669"/>
    <property type="project" value="TreeGrafter"/>
</dbReference>
<dbReference type="PANTHER" id="PTHR32309:SF13">
    <property type="entry name" value="FERRIC ENTEROBACTIN TRANSPORT PROTEIN FEPE"/>
    <property type="match status" value="1"/>
</dbReference>
<evidence type="ECO:0000256" key="3">
    <source>
        <dbReference type="ARBA" id="ARBA00022679"/>
    </source>
</evidence>
<dbReference type="Proteomes" id="UP000010367">
    <property type="component" value="Chromosome"/>
</dbReference>
<keyword evidence="10" id="KW-0812">Transmembrane</keyword>
<comment type="similarity">
    <text evidence="1">Belongs to the CpsD/CapB family.</text>
</comment>
<dbReference type="GO" id="GO:0004715">
    <property type="term" value="F:non-membrane spanning protein tyrosine kinase activity"/>
    <property type="evidence" value="ECO:0007669"/>
    <property type="project" value="UniProtKB-EC"/>
</dbReference>
<sequence length="723" mass="81230">MDNNPDFMTRENTGQKIRREGDILDYKLTPEKSDEEKIIKELGKLVAAGKRRAFLIVIVAIAFTGFNAWRISKRPPVYEGKFQILVEPVTLSENKLLRVVTQTLGDTTFGTNEGLDYESQIRVLQSPKIILPIVERIKEVHPQLTPGHITRDLTTKRLMNGAEGTKIIEVSFRNRNPELVKFILEKVAEGYLKYSLEERQTTIRQGMNYIKDQIPIQQADVDRLQGDLESLRQSYNLINPVVEGGYLSVQAQRIGPQLIEIQSLLAERQSQYATLQNLFERGNYVSLLSKEAATYTFLIRDISIIDTEISAKLTKYREESDTIQELRQQEQELNLRARREALTILEKVASEVQGIQERKELVLQDQMRYEQRLRQYPTMARQYTDLEQQLQVATDSLNSLLTKRNNLQVDAAQQEIPWQLIAPPGTPSTSTTPRKTYILLAIVGLVLGLIAAFFAEIINNVFHDADDIEEETRLPILGMIPISKELKKGAHKRKTIDPIPLVGTGQRKGLNLMGESQYRESSYISSPLLESFRSLYTNIRLLSIHKPIHSLVIGGAIPNVGKSTIAIHLARTAATIGQRILIVDADLRSPKIHTKLDVPNLRGLSDAISTDISLNEVIQRLPNEDNLFVLTAGSLPSDPIKLLSSKKMHSLMEQFQDFFDLVIYDTPPLLGLADGSILAAQTDGFVMVVKIDKTERSVVVKALDGLKISGASVLGIVANGSQR</sequence>
<dbReference type="FunCoup" id="K9TJV8">
    <property type="interactions" value="25"/>
</dbReference>
<keyword evidence="4" id="KW-0547">Nucleotide-binding</keyword>
<keyword evidence="3" id="KW-0808">Transferase</keyword>
<dbReference type="RefSeq" id="WP_015148925.1">
    <property type="nucleotide sequence ID" value="NC_019693.1"/>
</dbReference>
<reference evidence="12 13" key="1">
    <citation type="submission" date="2012-06" db="EMBL/GenBank/DDBJ databases">
        <title>Finished chromosome of genome of Oscillatoria acuminata PCC 6304.</title>
        <authorList>
            <consortium name="US DOE Joint Genome Institute"/>
            <person name="Gugger M."/>
            <person name="Coursin T."/>
            <person name="Rippka R."/>
            <person name="Tandeau De Marsac N."/>
            <person name="Huntemann M."/>
            <person name="Wei C.-L."/>
            <person name="Han J."/>
            <person name="Detter J.C."/>
            <person name="Han C."/>
            <person name="Tapia R."/>
            <person name="Davenport K."/>
            <person name="Daligault H."/>
            <person name="Erkkila T."/>
            <person name="Gu W."/>
            <person name="Munk A.C.C."/>
            <person name="Teshima H."/>
            <person name="Xu Y."/>
            <person name="Chain P."/>
            <person name="Chen A."/>
            <person name="Krypides N."/>
            <person name="Mavromatis K."/>
            <person name="Markowitz V."/>
            <person name="Szeto E."/>
            <person name="Ivanova N."/>
            <person name="Mikhailova N."/>
            <person name="Ovchinnikova G."/>
            <person name="Pagani I."/>
            <person name="Pati A."/>
            <person name="Goodwin L."/>
            <person name="Peters L."/>
            <person name="Pitluck S."/>
            <person name="Woyke T."/>
            <person name="Kerfeld C."/>
        </authorList>
    </citation>
    <scope>NUCLEOTIDE SEQUENCE [LARGE SCALE GENOMIC DNA]</scope>
    <source>
        <strain evidence="12 13">PCC 6304</strain>
    </source>
</reference>
<dbReference type="SUPFAM" id="SSF52540">
    <property type="entry name" value="P-loop containing nucleoside triphosphate hydrolases"/>
    <property type="match status" value="1"/>
</dbReference>
<evidence type="ECO:0000256" key="4">
    <source>
        <dbReference type="ARBA" id="ARBA00022741"/>
    </source>
</evidence>
<comment type="catalytic activity">
    <reaction evidence="8">
        <text>L-tyrosyl-[protein] + ATP = O-phospho-L-tyrosyl-[protein] + ADP + H(+)</text>
        <dbReference type="Rhea" id="RHEA:10596"/>
        <dbReference type="Rhea" id="RHEA-COMP:10136"/>
        <dbReference type="Rhea" id="RHEA-COMP:20101"/>
        <dbReference type="ChEBI" id="CHEBI:15378"/>
        <dbReference type="ChEBI" id="CHEBI:30616"/>
        <dbReference type="ChEBI" id="CHEBI:46858"/>
        <dbReference type="ChEBI" id="CHEBI:61978"/>
        <dbReference type="ChEBI" id="CHEBI:456216"/>
        <dbReference type="EC" id="2.7.10.2"/>
    </reaction>
</comment>
<evidence type="ECO:0000256" key="7">
    <source>
        <dbReference type="ARBA" id="ARBA00023137"/>
    </source>
</evidence>
<feature type="transmembrane region" description="Helical" evidence="10">
    <location>
        <begin position="437"/>
        <end position="455"/>
    </location>
</feature>
<dbReference type="HOGENOM" id="CLU_009912_2_2_3"/>
<proteinExistence type="inferred from homology"/>
<dbReference type="InterPro" id="IPR025669">
    <property type="entry name" value="AAA_dom"/>
</dbReference>
<dbReference type="InterPro" id="IPR005702">
    <property type="entry name" value="Wzc-like_C"/>
</dbReference>